<dbReference type="CDD" id="cd07377">
    <property type="entry name" value="WHTH_GntR"/>
    <property type="match status" value="1"/>
</dbReference>
<dbReference type="PROSITE" id="PS50949">
    <property type="entry name" value="HTH_GNTR"/>
    <property type="match status" value="1"/>
</dbReference>
<dbReference type="SUPFAM" id="SSF48008">
    <property type="entry name" value="GntR ligand-binding domain-like"/>
    <property type="match status" value="1"/>
</dbReference>
<dbReference type="PANTHER" id="PTHR43537:SF51">
    <property type="entry name" value="HTH-TYPE TRANSCRIPTIONAL REGULATOR LGOR-RELATED"/>
    <property type="match status" value="1"/>
</dbReference>
<dbReference type="RefSeq" id="WP_175103587.1">
    <property type="nucleotide sequence ID" value="NZ_CADIKM010000003.1"/>
</dbReference>
<dbReference type="Proteomes" id="UP000494115">
    <property type="component" value="Unassembled WGS sequence"/>
</dbReference>
<evidence type="ECO:0000313" key="6">
    <source>
        <dbReference type="Proteomes" id="UP000494115"/>
    </source>
</evidence>
<dbReference type="PANTHER" id="PTHR43537">
    <property type="entry name" value="TRANSCRIPTIONAL REGULATOR, GNTR FAMILY"/>
    <property type="match status" value="1"/>
</dbReference>
<keyword evidence="2" id="KW-0238">DNA-binding</keyword>
<protein>
    <submittedName>
        <fullName evidence="5">Putative D-xylose utilization operon transcriptional repressor</fullName>
    </submittedName>
</protein>
<dbReference type="SUPFAM" id="SSF46785">
    <property type="entry name" value="Winged helix' DNA-binding domain"/>
    <property type="match status" value="1"/>
</dbReference>
<dbReference type="SMART" id="SM00345">
    <property type="entry name" value="HTH_GNTR"/>
    <property type="match status" value="1"/>
</dbReference>
<dbReference type="Pfam" id="PF00392">
    <property type="entry name" value="GntR"/>
    <property type="match status" value="1"/>
</dbReference>
<evidence type="ECO:0000256" key="2">
    <source>
        <dbReference type="ARBA" id="ARBA00023125"/>
    </source>
</evidence>
<dbReference type="SMART" id="SM00895">
    <property type="entry name" value="FCD"/>
    <property type="match status" value="1"/>
</dbReference>
<reference evidence="5 6" key="1">
    <citation type="submission" date="2020-04" db="EMBL/GenBank/DDBJ databases">
        <authorList>
            <person name="De Canck E."/>
        </authorList>
    </citation>
    <scope>NUCLEOTIDE SEQUENCE [LARGE SCALE GENOMIC DNA]</scope>
    <source>
        <strain evidence="5 6">LMG 28138</strain>
    </source>
</reference>
<dbReference type="GO" id="GO:0003677">
    <property type="term" value="F:DNA binding"/>
    <property type="evidence" value="ECO:0007669"/>
    <property type="project" value="UniProtKB-KW"/>
</dbReference>
<dbReference type="Pfam" id="PF07729">
    <property type="entry name" value="FCD"/>
    <property type="match status" value="1"/>
</dbReference>
<feature type="domain" description="HTH gntR-type" evidence="4">
    <location>
        <begin position="8"/>
        <end position="75"/>
    </location>
</feature>
<gene>
    <name evidence="5" type="primary">gntR_1</name>
    <name evidence="5" type="ORF">LMG28138_01070</name>
</gene>
<dbReference type="InterPro" id="IPR011711">
    <property type="entry name" value="GntR_C"/>
</dbReference>
<evidence type="ECO:0000259" key="4">
    <source>
        <dbReference type="PROSITE" id="PS50949"/>
    </source>
</evidence>
<organism evidence="5 6">
    <name type="scientific">Pararobbsia alpina</name>
    <dbReference type="NCBI Taxonomy" id="621374"/>
    <lineage>
        <taxon>Bacteria</taxon>
        <taxon>Pseudomonadati</taxon>
        <taxon>Pseudomonadota</taxon>
        <taxon>Betaproteobacteria</taxon>
        <taxon>Burkholderiales</taxon>
        <taxon>Burkholderiaceae</taxon>
        <taxon>Pararobbsia</taxon>
    </lineage>
</organism>
<sequence>MIERIRAATLSSDLAERIRQDLLDGLLASGARINEVTLSRQLDVSRTPLRAALQMLAGEGLLNYTPNRGFTVRAFPLSEIVDAYEMRALAEGLAARLAAERGLSDEARMKIEEALARGDQILADKSGPNVQRTEYAAINEVFHTIIHEAANSRLVADVLRLCHQIPQALAHNIIAFQIDDIRERHRFHHRIYDAILAREPREAENLMRQHVASVKTSMIRATSRQMGVAQSQPR</sequence>
<keyword evidence="3" id="KW-0804">Transcription</keyword>
<dbReference type="EMBL" id="CADIKM010000003">
    <property type="protein sequence ID" value="CAB3780560.1"/>
    <property type="molecule type" value="Genomic_DNA"/>
</dbReference>
<dbReference type="AlphaFoldDB" id="A0A6S7C3X8"/>
<evidence type="ECO:0000256" key="1">
    <source>
        <dbReference type="ARBA" id="ARBA00023015"/>
    </source>
</evidence>
<dbReference type="InterPro" id="IPR036388">
    <property type="entry name" value="WH-like_DNA-bd_sf"/>
</dbReference>
<evidence type="ECO:0000256" key="3">
    <source>
        <dbReference type="ARBA" id="ARBA00023163"/>
    </source>
</evidence>
<dbReference type="Gene3D" id="1.20.120.530">
    <property type="entry name" value="GntR ligand-binding domain-like"/>
    <property type="match status" value="1"/>
</dbReference>
<keyword evidence="6" id="KW-1185">Reference proteome</keyword>
<name>A0A6S7C3X8_9BURK</name>
<dbReference type="InterPro" id="IPR000524">
    <property type="entry name" value="Tscrpt_reg_HTH_GntR"/>
</dbReference>
<dbReference type="GO" id="GO:0003700">
    <property type="term" value="F:DNA-binding transcription factor activity"/>
    <property type="evidence" value="ECO:0007669"/>
    <property type="project" value="InterPro"/>
</dbReference>
<evidence type="ECO:0000313" key="5">
    <source>
        <dbReference type="EMBL" id="CAB3780560.1"/>
    </source>
</evidence>
<dbReference type="InterPro" id="IPR008920">
    <property type="entry name" value="TF_FadR/GntR_C"/>
</dbReference>
<dbReference type="Gene3D" id="1.10.10.10">
    <property type="entry name" value="Winged helix-like DNA-binding domain superfamily/Winged helix DNA-binding domain"/>
    <property type="match status" value="1"/>
</dbReference>
<proteinExistence type="predicted"/>
<accession>A0A6S7C3X8</accession>
<keyword evidence="1" id="KW-0805">Transcription regulation</keyword>
<dbReference type="InterPro" id="IPR036390">
    <property type="entry name" value="WH_DNA-bd_sf"/>
</dbReference>